<gene>
    <name evidence="1" type="ORF">X777_04126</name>
</gene>
<accession>A0A026WIN8</accession>
<dbReference type="AlphaFoldDB" id="A0A026WIN8"/>
<evidence type="ECO:0000313" key="1">
    <source>
        <dbReference type="EMBL" id="EZA55907.1"/>
    </source>
</evidence>
<evidence type="ECO:0000313" key="2">
    <source>
        <dbReference type="Proteomes" id="UP000053097"/>
    </source>
</evidence>
<reference evidence="1 2" key="1">
    <citation type="journal article" date="2014" name="Curr. Biol.">
        <title>The genome of the clonal raider ant Cerapachys biroi.</title>
        <authorList>
            <person name="Oxley P.R."/>
            <person name="Ji L."/>
            <person name="Fetter-Pruneda I."/>
            <person name="McKenzie S.K."/>
            <person name="Li C."/>
            <person name="Hu H."/>
            <person name="Zhang G."/>
            <person name="Kronauer D.J."/>
        </authorList>
    </citation>
    <scope>NUCLEOTIDE SEQUENCE [LARGE SCALE GENOMIC DNA]</scope>
</reference>
<sequence length="67" mass="7397">MSSSRGALKSRCELVNFLNDVAHDGDGFECSQEIDVCGRGWIGIHRHGIHTHTCTYISCFVGQEICV</sequence>
<protein>
    <submittedName>
        <fullName evidence="1">Uncharacterized protein</fullName>
    </submittedName>
</protein>
<dbReference type="Proteomes" id="UP000053097">
    <property type="component" value="Unassembled WGS sequence"/>
</dbReference>
<name>A0A026WIN8_OOCBI</name>
<dbReference type="EMBL" id="KK107183">
    <property type="protein sequence ID" value="EZA55907.1"/>
    <property type="molecule type" value="Genomic_DNA"/>
</dbReference>
<organism evidence="1 2">
    <name type="scientific">Ooceraea biroi</name>
    <name type="common">Clonal raider ant</name>
    <name type="synonym">Cerapachys biroi</name>
    <dbReference type="NCBI Taxonomy" id="2015173"/>
    <lineage>
        <taxon>Eukaryota</taxon>
        <taxon>Metazoa</taxon>
        <taxon>Ecdysozoa</taxon>
        <taxon>Arthropoda</taxon>
        <taxon>Hexapoda</taxon>
        <taxon>Insecta</taxon>
        <taxon>Pterygota</taxon>
        <taxon>Neoptera</taxon>
        <taxon>Endopterygota</taxon>
        <taxon>Hymenoptera</taxon>
        <taxon>Apocrita</taxon>
        <taxon>Aculeata</taxon>
        <taxon>Formicoidea</taxon>
        <taxon>Formicidae</taxon>
        <taxon>Dorylinae</taxon>
        <taxon>Ooceraea</taxon>
    </lineage>
</organism>
<keyword evidence="2" id="KW-1185">Reference proteome</keyword>
<proteinExistence type="predicted"/>